<protein>
    <submittedName>
        <fullName evidence="1">Uncharacterized protein</fullName>
    </submittedName>
</protein>
<dbReference type="HOGENOM" id="CLU_2656050_0_0_1"/>
<evidence type="ECO:0000313" key="1">
    <source>
        <dbReference type="EMBL" id="KIJ22274.1"/>
    </source>
</evidence>
<dbReference type="EMBL" id="KN838480">
    <property type="protein sequence ID" value="KIJ22274.1"/>
    <property type="molecule type" value="Genomic_DNA"/>
</dbReference>
<keyword evidence="2" id="KW-1185">Reference proteome</keyword>
<accession>A0A0C9TK78</accession>
<dbReference type="Proteomes" id="UP000054279">
    <property type="component" value="Unassembled WGS sequence"/>
</dbReference>
<organism evidence="1 2">
    <name type="scientific">Sphaerobolus stellatus (strain SS14)</name>
    <dbReference type="NCBI Taxonomy" id="990650"/>
    <lineage>
        <taxon>Eukaryota</taxon>
        <taxon>Fungi</taxon>
        <taxon>Dikarya</taxon>
        <taxon>Basidiomycota</taxon>
        <taxon>Agaricomycotina</taxon>
        <taxon>Agaricomycetes</taxon>
        <taxon>Phallomycetidae</taxon>
        <taxon>Geastrales</taxon>
        <taxon>Sphaerobolaceae</taxon>
        <taxon>Sphaerobolus</taxon>
    </lineage>
</organism>
<sequence>MPLRIGSQIQKGTKGKEQIYERIIPYMIRDGDKRQLSSATMEHAAYIMLHQPVKPLYKGNRPATGGLPSSNPALLY</sequence>
<dbReference type="AlphaFoldDB" id="A0A0C9TK78"/>
<evidence type="ECO:0000313" key="2">
    <source>
        <dbReference type="Proteomes" id="UP000054279"/>
    </source>
</evidence>
<name>A0A0C9TK78_SPHS4</name>
<proteinExistence type="predicted"/>
<gene>
    <name evidence="1" type="ORF">M422DRAFT_277369</name>
</gene>
<reference evidence="1 2" key="1">
    <citation type="submission" date="2014-06" db="EMBL/GenBank/DDBJ databases">
        <title>Evolutionary Origins and Diversification of the Mycorrhizal Mutualists.</title>
        <authorList>
            <consortium name="DOE Joint Genome Institute"/>
            <consortium name="Mycorrhizal Genomics Consortium"/>
            <person name="Kohler A."/>
            <person name="Kuo A."/>
            <person name="Nagy L.G."/>
            <person name="Floudas D."/>
            <person name="Copeland A."/>
            <person name="Barry K.W."/>
            <person name="Cichocki N."/>
            <person name="Veneault-Fourrey C."/>
            <person name="LaButti K."/>
            <person name="Lindquist E.A."/>
            <person name="Lipzen A."/>
            <person name="Lundell T."/>
            <person name="Morin E."/>
            <person name="Murat C."/>
            <person name="Riley R."/>
            <person name="Ohm R."/>
            <person name="Sun H."/>
            <person name="Tunlid A."/>
            <person name="Henrissat B."/>
            <person name="Grigoriev I.V."/>
            <person name="Hibbett D.S."/>
            <person name="Martin F."/>
        </authorList>
    </citation>
    <scope>NUCLEOTIDE SEQUENCE [LARGE SCALE GENOMIC DNA]</scope>
    <source>
        <strain evidence="1 2">SS14</strain>
    </source>
</reference>